<dbReference type="EMBL" id="FOAN01000005">
    <property type="protein sequence ID" value="SEL82297.1"/>
    <property type="molecule type" value="Genomic_DNA"/>
</dbReference>
<gene>
    <name evidence="9" type="ORF">SAMN04515666_105434</name>
</gene>
<name>A0A1H7TEM1_9HYPH</name>
<keyword evidence="10" id="KW-1185">Reference proteome</keyword>
<evidence type="ECO:0000313" key="9">
    <source>
        <dbReference type="EMBL" id="SEL82297.1"/>
    </source>
</evidence>
<dbReference type="InterPro" id="IPR051393">
    <property type="entry name" value="ABC_transporter_permease"/>
</dbReference>
<feature type="transmembrane region" description="Helical" evidence="7">
    <location>
        <begin position="218"/>
        <end position="240"/>
    </location>
</feature>
<dbReference type="GO" id="GO:0055085">
    <property type="term" value="P:transmembrane transport"/>
    <property type="evidence" value="ECO:0007669"/>
    <property type="project" value="InterPro"/>
</dbReference>
<evidence type="ECO:0000259" key="8">
    <source>
        <dbReference type="PROSITE" id="PS50928"/>
    </source>
</evidence>
<evidence type="ECO:0000256" key="7">
    <source>
        <dbReference type="RuleBase" id="RU363032"/>
    </source>
</evidence>
<keyword evidence="5 7" id="KW-1133">Transmembrane helix</keyword>
<dbReference type="SUPFAM" id="SSF161098">
    <property type="entry name" value="MetI-like"/>
    <property type="match status" value="1"/>
</dbReference>
<dbReference type="PANTHER" id="PTHR30193">
    <property type="entry name" value="ABC TRANSPORTER PERMEASE PROTEIN"/>
    <property type="match status" value="1"/>
</dbReference>
<proteinExistence type="inferred from homology"/>
<feature type="transmembrane region" description="Helical" evidence="7">
    <location>
        <begin position="268"/>
        <end position="287"/>
    </location>
</feature>
<dbReference type="OrthoDB" id="7939379at2"/>
<dbReference type="GO" id="GO:0005886">
    <property type="term" value="C:plasma membrane"/>
    <property type="evidence" value="ECO:0007669"/>
    <property type="project" value="UniProtKB-SubCell"/>
</dbReference>
<evidence type="ECO:0000256" key="5">
    <source>
        <dbReference type="ARBA" id="ARBA00022989"/>
    </source>
</evidence>
<evidence type="ECO:0000256" key="1">
    <source>
        <dbReference type="ARBA" id="ARBA00004651"/>
    </source>
</evidence>
<evidence type="ECO:0000256" key="6">
    <source>
        <dbReference type="ARBA" id="ARBA00023136"/>
    </source>
</evidence>
<accession>A0A1H7TEM1</accession>
<keyword evidence="6 7" id="KW-0472">Membrane</keyword>
<evidence type="ECO:0000256" key="2">
    <source>
        <dbReference type="ARBA" id="ARBA00022448"/>
    </source>
</evidence>
<keyword evidence="9" id="KW-0762">Sugar transport</keyword>
<dbReference type="PROSITE" id="PS50928">
    <property type="entry name" value="ABC_TM1"/>
    <property type="match status" value="1"/>
</dbReference>
<dbReference type="Pfam" id="PF00528">
    <property type="entry name" value="BPD_transp_1"/>
    <property type="match status" value="1"/>
</dbReference>
<keyword evidence="4 7" id="KW-0812">Transmembrane</keyword>
<dbReference type="Gene3D" id="1.10.3720.10">
    <property type="entry name" value="MetI-like"/>
    <property type="match status" value="1"/>
</dbReference>
<feature type="transmembrane region" description="Helical" evidence="7">
    <location>
        <begin position="109"/>
        <end position="129"/>
    </location>
</feature>
<feature type="transmembrane region" description="Helical" evidence="7">
    <location>
        <begin position="13"/>
        <end position="41"/>
    </location>
</feature>
<sequence>MTTTLETVWHNRIFYLFVLPFAVLTILFGVWPIVLSIMVSFTASATALRPNPTYVGFANYAAIFADPAFLASLLRTFLYTAVAVAANVGFAFGMAVLIDSPLLKRGGLLLRLALFLPVVTPDVAGYVVWRWLYDRSFGAINALLDTIGLPAFAGLTTGPTAMISLLIAELWHHAGFYMLIFHANLAIRDRALEEAAHVDGATAWQRWRYVILPQLKPAFIINTVYALIQFLKTFTVVVVMTKGGPNEATNFVSYYAYQLFDQGRYGEATAMASVLFLIVIGISLTIYRLGDREAAR</sequence>
<feature type="transmembrane region" description="Helical" evidence="7">
    <location>
        <begin position="149"/>
        <end position="171"/>
    </location>
</feature>
<evidence type="ECO:0000256" key="4">
    <source>
        <dbReference type="ARBA" id="ARBA00022692"/>
    </source>
</evidence>
<dbReference type="CDD" id="cd06261">
    <property type="entry name" value="TM_PBP2"/>
    <property type="match status" value="1"/>
</dbReference>
<dbReference type="Proteomes" id="UP000199664">
    <property type="component" value="Unassembled WGS sequence"/>
</dbReference>
<dbReference type="RefSeq" id="WP_091836953.1">
    <property type="nucleotide sequence ID" value="NZ_FOAN01000005.1"/>
</dbReference>
<dbReference type="AlphaFoldDB" id="A0A1H7TEM1"/>
<reference evidence="10" key="1">
    <citation type="submission" date="2016-10" db="EMBL/GenBank/DDBJ databases">
        <authorList>
            <person name="Varghese N."/>
            <person name="Submissions S."/>
        </authorList>
    </citation>
    <scope>NUCLEOTIDE SEQUENCE [LARGE SCALE GENOMIC DNA]</scope>
    <source>
        <strain evidence="10">LMG 26383,CCUG 61248,R- 45681</strain>
    </source>
</reference>
<dbReference type="InterPro" id="IPR035906">
    <property type="entry name" value="MetI-like_sf"/>
</dbReference>
<dbReference type="STRING" id="1036779.SAMN04515666_105434"/>
<evidence type="ECO:0000256" key="3">
    <source>
        <dbReference type="ARBA" id="ARBA00022475"/>
    </source>
</evidence>
<dbReference type="InterPro" id="IPR000515">
    <property type="entry name" value="MetI-like"/>
</dbReference>
<organism evidence="9 10">
    <name type="scientific">Bosea lupini</name>
    <dbReference type="NCBI Taxonomy" id="1036779"/>
    <lineage>
        <taxon>Bacteria</taxon>
        <taxon>Pseudomonadati</taxon>
        <taxon>Pseudomonadota</taxon>
        <taxon>Alphaproteobacteria</taxon>
        <taxon>Hyphomicrobiales</taxon>
        <taxon>Boseaceae</taxon>
        <taxon>Bosea</taxon>
    </lineage>
</organism>
<keyword evidence="3" id="KW-1003">Cell membrane</keyword>
<comment type="similarity">
    <text evidence="7">Belongs to the binding-protein-dependent transport system permease family.</text>
</comment>
<comment type="subcellular location">
    <subcellularLocation>
        <location evidence="1 7">Cell membrane</location>
        <topology evidence="1 7">Multi-pass membrane protein</topology>
    </subcellularLocation>
</comment>
<protein>
    <submittedName>
        <fullName evidence="9">Multiple sugar transport system permease protein</fullName>
    </submittedName>
</protein>
<feature type="domain" description="ABC transmembrane type-1" evidence="8">
    <location>
        <begin position="73"/>
        <end position="286"/>
    </location>
</feature>
<evidence type="ECO:0000313" key="10">
    <source>
        <dbReference type="Proteomes" id="UP000199664"/>
    </source>
</evidence>
<keyword evidence="2 7" id="KW-0813">Transport</keyword>
<dbReference type="PANTHER" id="PTHR30193:SF37">
    <property type="entry name" value="INNER MEMBRANE ABC TRANSPORTER PERMEASE PROTEIN YCJO"/>
    <property type="match status" value="1"/>
</dbReference>
<feature type="transmembrane region" description="Helical" evidence="7">
    <location>
        <begin position="77"/>
        <end position="97"/>
    </location>
</feature>